<evidence type="ECO:0000313" key="1">
    <source>
        <dbReference type="EMBL" id="CBA63480.1"/>
    </source>
</evidence>
<dbReference type="Gene3D" id="3.80.10.10">
    <property type="entry name" value="Ribonuclease Inhibitor"/>
    <property type="match status" value="1"/>
</dbReference>
<dbReference type="KEGG" id="cdc:CD196_1821"/>
<protein>
    <submittedName>
        <fullName evidence="1">Uncharacterized protein</fullName>
    </submittedName>
</protein>
<dbReference type="AlphaFoldDB" id="A0A0H3NC44"/>
<reference evidence="1 2" key="1">
    <citation type="journal article" date="2009" name="Genome Biol.">
        <title>Comparative genome and phenotypic analysis of Clostridium difficile 027 strains provides insight into the evolution of a hypervirulent bacterium.</title>
        <authorList>
            <person name="Stabler R.A."/>
            <person name="He M."/>
            <person name="Dawson L."/>
            <person name="Martin M."/>
            <person name="Valiente E."/>
            <person name="Corton C."/>
            <person name="Lawley T.D."/>
            <person name="Sebaihia M."/>
            <person name="Quail M.A."/>
            <person name="Rose G."/>
            <person name="Gerding D.N."/>
            <person name="Gibert M."/>
            <person name="Popoff M.R."/>
            <person name="Parkhill J."/>
            <person name="Dougan G."/>
            <person name="Wren B.W."/>
        </authorList>
    </citation>
    <scope>NUCLEOTIDE SEQUENCE [LARGE SCALE GENOMIC DNA]</scope>
    <source>
        <strain evidence="1 2">CD196</strain>
    </source>
</reference>
<accession>A0A0H3NC44</accession>
<proteinExistence type="predicted"/>
<organism evidence="1 2">
    <name type="scientific">Clostridioides difficile (strain CD196)</name>
    <name type="common">Peptoclostridium difficile</name>
    <dbReference type="NCBI Taxonomy" id="645462"/>
    <lineage>
        <taxon>Bacteria</taxon>
        <taxon>Bacillati</taxon>
        <taxon>Bacillota</taxon>
        <taxon>Clostridia</taxon>
        <taxon>Peptostreptococcales</taxon>
        <taxon>Peptostreptococcaceae</taxon>
        <taxon>Clostridioides</taxon>
    </lineage>
</organism>
<dbReference type="EMBL" id="FN538970">
    <property type="protein sequence ID" value="CBA63480.1"/>
    <property type="molecule type" value="Genomic_DNA"/>
</dbReference>
<sequence>MWEGTMNLANLIPFIISAAALSPINSNDKVLSENQLKDIFPDANLRAVVKRYINPDEMTISNIKALDGEFYATGESISNLKGISYLENVDNFIFWNNNIKEVPKEALSLKDMDSINLANNYLIDDDVVNSLSHNGVDVNCDLNFIDTKDNQYKLDSKYHNVDIAKGESIDLRKIITKKIDSYYKYWEVTDNLPKDLDFIVSVSDKSVLSCEDMIIKGNKTGQAVVKVILSDKNDLNTSQEVLITVNVK</sequence>
<dbReference type="HOGENOM" id="CLU_1141746_0_0_9"/>
<gene>
    <name evidence="1" type="ordered locus">CD196_1821</name>
</gene>
<dbReference type="InterPro" id="IPR032675">
    <property type="entry name" value="LRR_dom_sf"/>
</dbReference>
<evidence type="ECO:0000313" key="2">
    <source>
        <dbReference type="Proteomes" id="UP000002068"/>
    </source>
</evidence>
<name>A0A0H3NC44_CLODC</name>
<dbReference type="Proteomes" id="UP000002068">
    <property type="component" value="Chromosome"/>
</dbReference>